<reference evidence="1 2" key="1">
    <citation type="submission" date="2018-02" db="EMBL/GenBank/DDBJ databases">
        <title>8 Nocardia nova and 1 Nocardia cyriacigeorgica strain used for evolution to TMP-SMX.</title>
        <authorList>
            <person name="Mehta H."/>
            <person name="Weng J."/>
            <person name="Shamoo Y."/>
        </authorList>
    </citation>
    <scope>NUCLEOTIDE SEQUENCE [LARGE SCALE GENOMIC DNA]</scope>
    <source>
        <strain evidence="1 2">BAA2227</strain>
    </source>
</reference>
<dbReference type="AlphaFoldDB" id="A0A2S5ZV86"/>
<keyword evidence="2" id="KW-1185">Reference proteome</keyword>
<dbReference type="Proteomes" id="UP000238356">
    <property type="component" value="Unassembled WGS sequence"/>
</dbReference>
<evidence type="ECO:0000313" key="1">
    <source>
        <dbReference type="EMBL" id="PPJ19772.1"/>
    </source>
</evidence>
<dbReference type="EMBL" id="PSZD01000040">
    <property type="protein sequence ID" value="PPJ19772.1"/>
    <property type="molecule type" value="Genomic_DNA"/>
</dbReference>
<name>A0A2S5ZV86_9NOCA</name>
<organism evidence="1 2">
    <name type="scientific">Nocardia nova</name>
    <dbReference type="NCBI Taxonomy" id="37330"/>
    <lineage>
        <taxon>Bacteria</taxon>
        <taxon>Bacillati</taxon>
        <taxon>Actinomycetota</taxon>
        <taxon>Actinomycetes</taxon>
        <taxon>Mycobacteriales</taxon>
        <taxon>Nocardiaceae</taxon>
        <taxon>Nocardia</taxon>
    </lineage>
</organism>
<evidence type="ECO:0008006" key="3">
    <source>
        <dbReference type="Google" id="ProtNLM"/>
    </source>
</evidence>
<gene>
    <name evidence="1" type="ORF">C5F51_34565</name>
</gene>
<evidence type="ECO:0000313" key="2">
    <source>
        <dbReference type="Proteomes" id="UP000238356"/>
    </source>
</evidence>
<accession>A0A2S5ZV86</accession>
<comment type="caution">
    <text evidence="1">The sequence shown here is derived from an EMBL/GenBank/DDBJ whole genome shotgun (WGS) entry which is preliminary data.</text>
</comment>
<dbReference type="Pfam" id="PF12079">
    <property type="entry name" value="DUF3558"/>
    <property type="match status" value="1"/>
</dbReference>
<sequence>MIGRTMKPNYAAWRIDLADKWAQRAPAAVAIAITWGLEAAVRFVLQTIAEAPEPHGGGPVQADLCPSGGVEESIRRHVIATAICTALQAAGYRLTSGATPTAETTALWDPSTGIPADALRASNVDASSSESGIAGIEQIGWRICGWRGPEYSITVYSTARTVDQFENKPGNVDFTDVTIAGRSGRQFRLDGASKHLNCNVVFAAQQGVVQLQVLIRAALDNPPEPCGPLARIGENLVPWFPE</sequence>
<protein>
    <recommendedName>
        <fullName evidence="3">DUF3558 domain-containing protein</fullName>
    </recommendedName>
</protein>
<dbReference type="InterPro" id="IPR024520">
    <property type="entry name" value="DUF3558"/>
</dbReference>
<proteinExistence type="predicted"/>